<reference evidence="9" key="2">
    <citation type="submission" date="2021-04" db="EMBL/GenBank/DDBJ databases">
        <authorList>
            <person name="Gilroy R."/>
        </authorList>
    </citation>
    <scope>NUCLEOTIDE SEQUENCE</scope>
    <source>
        <strain evidence="9">CHK188-5543</strain>
    </source>
</reference>
<dbReference type="InterPro" id="IPR027461">
    <property type="entry name" value="Carboxypeptidase_A_C_sf"/>
</dbReference>
<comment type="similarity">
    <text evidence="1">Belongs to the peptidase S66 family.</text>
</comment>
<keyword evidence="2" id="KW-0121">Carboxypeptidase</keyword>
<feature type="active site" description="Charge relay system" evidence="6">
    <location>
        <position position="270"/>
    </location>
</feature>
<dbReference type="InterPro" id="IPR027478">
    <property type="entry name" value="LdcA_N"/>
</dbReference>
<evidence type="ECO:0000313" key="10">
    <source>
        <dbReference type="Proteomes" id="UP000886800"/>
    </source>
</evidence>
<dbReference type="Gene3D" id="3.50.30.60">
    <property type="entry name" value="LD-carboxypeptidase A C-terminal domain-like"/>
    <property type="match status" value="1"/>
</dbReference>
<evidence type="ECO:0000313" key="9">
    <source>
        <dbReference type="EMBL" id="HIX65609.1"/>
    </source>
</evidence>
<dbReference type="GO" id="GO:0008236">
    <property type="term" value="F:serine-type peptidase activity"/>
    <property type="evidence" value="ECO:0007669"/>
    <property type="project" value="UniProtKB-KW"/>
</dbReference>
<protein>
    <submittedName>
        <fullName evidence="9">LD-carboxypeptidase</fullName>
    </submittedName>
</protein>
<dbReference type="Pfam" id="PF17676">
    <property type="entry name" value="Peptidase_S66C"/>
    <property type="match status" value="1"/>
</dbReference>
<comment type="caution">
    <text evidence="9">The sequence shown here is derived from an EMBL/GenBank/DDBJ whole genome shotgun (WGS) entry which is preliminary data.</text>
</comment>
<evidence type="ECO:0000256" key="3">
    <source>
        <dbReference type="ARBA" id="ARBA00022670"/>
    </source>
</evidence>
<dbReference type="InterPro" id="IPR040921">
    <property type="entry name" value="Peptidase_S66C"/>
</dbReference>
<feature type="domain" description="LD-carboxypeptidase C-terminal" evidence="8">
    <location>
        <begin position="173"/>
        <end position="283"/>
    </location>
</feature>
<proteinExistence type="inferred from homology"/>
<dbReference type="EMBL" id="DXES01000115">
    <property type="protein sequence ID" value="HIX65609.1"/>
    <property type="molecule type" value="Genomic_DNA"/>
</dbReference>
<dbReference type="GO" id="GO:0006508">
    <property type="term" value="P:proteolysis"/>
    <property type="evidence" value="ECO:0007669"/>
    <property type="project" value="UniProtKB-KW"/>
</dbReference>
<dbReference type="Gene3D" id="3.40.50.10740">
    <property type="entry name" value="Class I glutamine amidotransferase-like"/>
    <property type="match status" value="1"/>
</dbReference>
<dbReference type="CDD" id="cd07025">
    <property type="entry name" value="Peptidase_S66"/>
    <property type="match status" value="1"/>
</dbReference>
<dbReference type="InterPro" id="IPR040449">
    <property type="entry name" value="Peptidase_S66_N"/>
</dbReference>
<evidence type="ECO:0000256" key="4">
    <source>
        <dbReference type="ARBA" id="ARBA00022801"/>
    </source>
</evidence>
<dbReference type="InterPro" id="IPR029062">
    <property type="entry name" value="Class_I_gatase-like"/>
</dbReference>
<evidence type="ECO:0000259" key="8">
    <source>
        <dbReference type="Pfam" id="PF17676"/>
    </source>
</evidence>
<dbReference type="Proteomes" id="UP000886800">
    <property type="component" value="Unassembled WGS sequence"/>
</dbReference>
<evidence type="ECO:0000259" key="7">
    <source>
        <dbReference type="Pfam" id="PF02016"/>
    </source>
</evidence>
<dbReference type="PIRSF" id="PIRSF028757">
    <property type="entry name" value="LD-carboxypeptidase"/>
    <property type="match status" value="1"/>
</dbReference>
<dbReference type="SUPFAM" id="SSF52317">
    <property type="entry name" value="Class I glutamine amidotransferase-like"/>
    <property type="match status" value="1"/>
</dbReference>
<keyword evidence="3" id="KW-0645">Protease</keyword>
<evidence type="ECO:0000256" key="5">
    <source>
        <dbReference type="ARBA" id="ARBA00022825"/>
    </source>
</evidence>
<feature type="domain" description="LD-carboxypeptidase N-terminal" evidence="7">
    <location>
        <begin position="11"/>
        <end position="127"/>
    </location>
</feature>
<dbReference type="PANTHER" id="PTHR30237">
    <property type="entry name" value="MURAMOYLTETRAPEPTIDE CARBOXYPEPTIDASE"/>
    <property type="match status" value="1"/>
</dbReference>
<dbReference type="GO" id="GO:0004180">
    <property type="term" value="F:carboxypeptidase activity"/>
    <property type="evidence" value="ECO:0007669"/>
    <property type="project" value="UniProtKB-KW"/>
</dbReference>
<keyword evidence="4" id="KW-0378">Hydrolase</keyword>
<evidence type="ECO:0000256" key="1">
    <source>
        <dbReference type="ARBA" id="ARBA00010233"/>
    </source>
</evidence>
<name>A0A9D2B7Z9_9FIRM</name>
<feature type="active site" description="Nucleophile" evidence="6">
    <location>
        <position position="110"/>
    </location>
</feature>
<organism evidence="9 10">
    <name type="scientific">Candidatus Anaerotruncus excrementipullorum</name>
    <dbReference type="NCBI Taxonomy" id="2838465"/>
    <lineage>
        <taxon>Bacteria</taxon>
        <taxon>Bacillati</taxon>
        <taxon>Bacillota</taxon>
        <taxon>Clostridia</taxon>
        <taxon>Eubacteriales</taxon>
        <taxon>Oscillospiraceae</taxon>
        <taxon>Anaerotruncus</taxon>
    </lineage>
</organism>
<keyword evidence="5" id="KW-0720">Serine protease</keyword>
<feature type="active site" description="Charge relay system" evidence="6">
    <location>
        <position position="203"/>
    </location>
</feature>
<accession>A0A9D2B7Z9</accession>
<dbReference type="InterPro" id="IPR003507">
    <property type="entry name" value="S66_fam"/>
</dbReference>
<dbReference type="AlphaFoldDB" id="A0A9D2B7Z9"/>
<evidence type="ECO:0000256" key="6">
    <source>
        <dbReference type="PIRSR" id="PIRSR028757-1"/>
    </source>
</evidence>
<evidence type="ECO:0000256" key="2">
    <source>
        <dbReference type="ARBA" id="ARBA00022645"/>
    </source>
</evidence>
<dbReference type="PANTHER" id="PTHR30237:SF2">
    <property type="entry name" value="MUREIN TETRAPEPTIDE CARBOXYPEPTIDASE"/>
    <property type="match status" value="1"/>
</dbReference>
<sequence>MVFQLHRGDLVALVGCSDGRPPQEEPLLRGTVAALEGLGLRPVESPVLYRRRGTASGLPEERAEALMAAFRDPAIRAVLDVSGGDQANQLLPLLDFGELAQNWKPFFGYSDLTCLLNALYAKTGLPAVLYQVKNLADACGESQRAAFAASLLEGKGDLWTYPVAFLQGRRMAGPLVGGNLRCLLKLAGTPYWPDLTGRVLLLEAYTGSAGRIAAGLCQLAQMGAFAQAAGVLLGTFTQLDREEGPQAVEQLALAAIGPGVPVARTLQVGHGADSRGALLGEPVCFAAEG</sequence>
<dbReference type="SUPFAM" id="SSF141986">
    <property type="entry name" value="LD-carboxypeptidase A C-terminal domain-like"/>
    <property type="match status" value="1"/>
</dbReference>
<reference evidence="9" key="1">
    <citation type="journal article" date="2021" name="PeerJ">
        <title>Extensive microbial diversity within the chicken gut microbiome revealed by metagenomics and culture.</title>
        <authorList>
            <person name="Gilroy R."/>
            <person name="Ravi A."/>
            <person name="Getino M."/>
            <person name="Pursley I."/>
            <person name="Horton D.L."/>
            <person name="Alikhan N.F."/>
            <person name="Baker D."/>
            <person name="Gharbi K."/>
            <person name="Hall N."/>
            <person name="Watson M."/>
            <person name="Adriaenssens E.M."/>
            <person name="Foster-Nyarko E."/>
            <person name="Jarju S."/>
            <person name="Secka A."/>
            <person name="Antonio M."/>
            <person name="Oren A."/>
            <person name="Chaudhuri R.R."/>
            <person name="La Ragione R."/>
            <person name="Hildebrand F."/>
            <person name="Pallen M.J."/>
        </authorList>
    </citation>
    <scope>NUCLEOTIDE SEQUENCE</scope>
    <source>
        <strain evidence="9">CHK188-5543</strain>
    </source>
</reference>
<dbReference type="Pfam" id="PF02016">
    <property type="entry name" value="Peptidase_S66"/>
    <property type="match status" value="1"/>
</dbReference>
<gene>
    <name evidence="9" type="ORF">H9736_05100</name>
</gene>